<evidence type="ECO:0000256" key="1">
    <source>
        <dbReference type="SAM" id="MobiDB-lite"/>
    </source>
</evidence>
<feature type="region of interest" description="Disordered" evidence="1">
    <location>
        <begin position="1"/>
        <end position="21"/>
    </location>
</feature>
<dbReference type="InterPro" id="IPR052895">
    <property type="entry name" value="HetReg/Transcr_Mod"/>
</dbReference>
<organism evidence="3 4">
    <name type="scientific">Diaporthe helianthi</name>
    <dbReference type="NCBI Taxonomy" id="158607"/>
    <lineage>
        <taxon>Eukaryota</taxon>
        <taxon>Fungi</taxon>
        <taxon>Dikarya</taxon>
        <taxon>Ascomycota</taxon>
        <taxon>Pezizomycotina</taxon>
        <taxon>Sordariomycetes</taxon>
        <taxon>Sordariomycetidae</taxon>
        <taxon>Diaporthales</taxon>
        <taxon>Diaporthaceae</taxon>
        <taxon>Diaporthe</taxon>
    </lineage>
</organism>
<name>A0A2P5HG92_DIAHE</name>
<dbReference type="OrthoDB" id="3557394at2759"/>
<dbReference type="Proteomes" id="UP000094444">
    <property type="component" value="Unassembled WGS sequence"/>
</dbReference>
<dbReference type="InParanoid" id="A0A2P5HG92"/>
<gene>
    <name evidence="3" type="ORF">DHEL01_v212343</name>
</gene>
<dbReference type="Pfam" id="PF06985">
    <property type="entry name" value="HET"/>
    <property type="match status" value="1"/>
</dbReference>
<evidence type="ECO:0000313" key="3">
    <source>
        <dbReference type="EMBL" id="POS69263.1"/>
    </source>
</evidence>
<dbReference type="AlphaFoldDB" id="A0A2P5HG92"/>
<protein>
    <recommendedName>
        <fullName evidence="2">Heterokaryon incompatibility domain-containing protein</fullName>
    </recommendedName>
</protein>
<dbReference type="PANTHER" id="PTHR24148:SF64">
    <property type="entry name" value="HETEROKARYON INCOMPATIBILITY DOMAIN-CONTAINING PROTEIN"/>
    <property type="match status" value="1"/>
</dbReference>
<dbReference type="EMBL" id="MAVT02002473">
    <property type="protein sequence ID" value="POS69263.1"/>
    <property type="molecule type" value="Genomic_DNA"/>
</dbReference>
<feature type="domain" description="Heterokaryon incompatibility" evidence="2">
    <location>
        <begin position="80"/>
        <end position="232"/>
    </location>
</feature>
<evidence type="ECO:0000313" key="4">
    <source>
        <dbReference type="Proteomes" id="UP000094444"/>
    </source>
</evidence>
<dbReference type="InterPro" id="IPR010730">
    <property type="entry name" value="HET"/>
</dbReference>
<sequence>MSKGSQLDPPPGQAFNRAPLELGNNTSIDKMNARYLTTYQALPLDPNERKIRILHLLPGNDGDIQVELSILDLDNASGDYTCVSYVWGDATIRRGVWVDGEELAVTRNLFDLLHQVRHPHEVTTLWVDAVCINQEDIKERSHQVALMDTVYSSCSSVYIWLGHSPKCVQENPFYIFEHFANGKHYHDLPGYQLDSSGSWVFDGKDPGFESMWTAFAAVAENTWWTRAWTVQEVILPRRSTVPIGSWKTTYETISLARIKRDDQLNGCCAESRAAQPSAIRHKLDHFLGEVARIDRIHYPRVSEEDSEVAKILRSRSAYPFPPLYQISFPFAARNCRDPRDKVFSILGLTNGSNFSDFRPDYSASVEDCYKDFFTRMIQWSGGDYRTLLGTGFGPSLSGMPSWVRDFSRTYSPELTGQELRRLQVYDLYDCSAGQSNRLQVFHGSELRVQAVQQDVILTKGPTMSDIFDTPLKVQSVLQEWVRMTKAMSARFAGDEQEIHSRICRTLCADLRNDMSLKGTFWRRTTAEEIPSPTALQMLLDGDFSGLDDGFVPGVAMSTAGRALFIAESGHIGLCNPKSRPGDAINALIGANVPFVLRKVHDGDDGRTMCELIGDCFLFGYMDGEIMQAGNVVRDITLV</sequence>
<reference evidence="3" key="1">
    <citation type="submission" date="2017-09" db="EMBL/GenBank/DDBJ databases">
        <title>Polyketide synthases of a Diaporthe helianthi virulent isolate.</title>
        <authorList>
            <person name="Baroncelli R."/>
        </authorList>
    </citation>
    <scope>NUCLEOTIDE SEQUENCE [LARGE SCALE GENOMIC DNA]</scope>
    <source>
        <strain evidence="3">7/96</strain>
    </source>
</reference>
<keyword evidence="4" id="KW-1185">Reference proteome</keyword>
<dbReference type="PANTHER" id="PTHR24148">
    <property type="entry name" value="ANKYRIN REPEAT DOMAIN-CONTAINING PROTEIN 39 HOMOLOG-RELATED"/>
    <property type="match status" value="1"/>
</dbReference>
<comment type="caution">
    <text evidence="3">The sequence shown here is derived from an EMBL/GenBank/DDBJ whole genome shotgun (WGS) entry which is preliminary data.</text>
</comment>
<accession>A0A2P5HG92</accession>
<dbReference type="Pfam" id="PF26639">
    <property type="entry name" value="Het-6_barrel"/>
    <property type="match status" value="1"/>
</dbReference>
<evidence type="ECO:0000259" key="2">
    <source>
        <dbReference type="Pfam" id="PF06985"/>
    </source>
</evidence>
<proteinExistence type="predicted"/>